<dbReference type="AlphaFoldDB" id="E7C8N3"/>
<organism evidence="1">
    <name type="scientific">uncultured gamma proteobacterium HF4000_47G05</name>
    <dbReference type="NCBI Taxonomy" id="723582"/>
    <lineage>
        <taxon>Bacteria</taxon>
        <taxon>Pseudomonadati</taxon>
        <taxon>Pseudomonadota</taxon>
        <taxon>Gammaproteobacteria</taxon>
        <taxon>environmental samples</taxon>
    </lineage>
</organism>
<evidence type="ECO:0000313" key="1">
    <source>
        <dbReference type="EMBL" id="ADI23807.1"/>
    </source>
</evidence>
<accession>E7C8N3</accession>
<dbReference type="EMBL" id="GU568024">
    <property type="protein sequence ID" value="ADI23807.1"/>
    <property type="molecule type" value="Genomic_DNA"/>
</dbReference>
<reference evidence="1" key="1">
    <citation type="submission" date="2010-01" db="EMBL/GenBank/DDBJ databases">
        <title>Genome fragments of uncultured bacteria from the North Pacific subtropical Gyre.</title>
        <authorList>
            <person name="Pham V.D."/>
            <person name="Delong E.F."/>
        </authorList>
    </citation>
    <scope>NUCLEOTIDE SEQUENCE</scope>
</reference>
<proteinExistence type="predicted"/>
<sequence length="61" mass="6949">MSKNKLQGTPTTCKDLQKIYEPNSKHILQEFGRALSRTEEQERTGHGLAVKNVSFEVQMSK</sequence>
<name>E7C8N3_9GAMM</name>
<protein>
    <submittedName>
        <fullName evidence="1">Uncharacterized protein</fullName>
    </submittedName>
</protein>